<evidence type="ECO:0000313" key="2">
    <source>
        <dbReference type="EMBL" id="SNB71327.1"/>
    </source>
</evidence>
<dbReference type="RefSeq" id="WP_088520591.1">
    <property type="nucleotide sequence ID" value="NZ_FYDG01000004.1"/>
</dbReference>
<feature type="transmembrane region" description="Helical" evidence="1">
    <location>
        <begin position="290"/>
        <end position="316"/>
    </location>
</feature>
<name>A0A212RG52_RHOAC</name>
<feature type="transmembrane region" description="Helical" evidence="1">
    <location>
        <begin position="120"/>
        <end position="142"/>
    </location>
</feature>
<dbReference type="OrthoDB" id="7335270at2"/>
<sequence length="344" mass="35220">MNDNKPPIDWSDRLVGFGAGLSSALIFAASTRGTGLAIALAYVCVLPLLIGAAGFSVAAAAAGAAAGGLFLGLAGEPLLGFSFCLGFALPGALLGLLARWTYRRKSPEPTLLPARLSPGALLAGAVVLATLSAWTLAGGLIWSSGGFDRAFDAALQEYGPALDKALTKFARIAPQIDLDMVKRVAVLGFPAAVAASQTLLLTFNLWLAARAVDISGRLGQPWPPLPETTALPRWFGLAFLGALALCFVNARTAVFAGAFASASGLALAMQGLACAHALTRGHSSRGGWLATVYAVALVGVTVAPPLLLLFVLFGLAESALSLRARKARAKPEKKTGESNGSDPA</sequence>
<dbReference type="InterPro" id="IPR018710">
    <property type="entry name" value="DUF2232"/>
</dbReference>
<dbReference type="Pfam" id="PF09991">
    <property type="entry name" value="DUF2232"/>
    <property type="match status" value="1"/>
</dbReference>
<evidence type="ECO:0000256" key="1">
    <source>
        <dbReference type="SAM" id="Phobius"/>
    </source>
</evidence>
<organism evidence="2 3">
    <name type="scientific">Rhodoblastus acidophilus</name>
    <name type="common">Rhodopseudomonas acidophila</name>
    <dbReference type="NCBI Taxonomy" id="1074"/>
    <lineage>
        <taxon>Bacteria</taxon>
        <taxon>Pseudomonadati</taxon>
        <taxon>Pseudomonadota</taxon>
        <taxon>Alphaproteobacteria</taxon>
        <taxon>Hyphomicrobiales</taxon>
        <taxon>Rhodoblastaceae</taxon>
        <taxon>Rhodoblastus</taxon>
    </lineage>
</organism>
<gene>
    <name evidence="2" type="ORF">SAMN06265338_104130</name>
</gene>
<proteinExistence type="predicted"/>
<feature type="transmembrane region" description="Helical" evidence="1">
    <location>
        <begin position="78"/>
        <end position="100"/>
    </location>
</feature>
<feature type="transmembrane region" description="Helical" evidence="1">
    <location>
        <begin position="255"/>
        <end position="278"/>
    </location>
</feature>
<keyword evidence="3" id="KW-1185">Reference proteome</keyword>
<keyword evidence="1" id="KW-1133">Transmembrane helix</keyword>
<evidence type="ECO:0000313" key="3">
    <source>
        <dbReference type="Proteomes" id="UP000198418"/>
    </source>
</evidence>
<keyword evidence="1" id="KW-0472">Membrane</keyword>
<protein>
    <submittedName>
        <fullName evidence="2">Predicted membrane protein</fullName>
    </submittedName>
</protein>
<feature type="transmembrane region" description="Helical" evidence="1">
    <location>
        <begin position="12"/>
        <end position="30"/>
    </location>
</feature>
<dbReference type="AlphaFoldDB" id="A0A212RG52"/>
<keyword evidence="1" id="KW-0812">Transmembrane</keyword>
<dbReference type="EMBL" id="FYDG01000004">
    <property type="protein sequence ID" value="SNB71327.1"/>
    <property type="molecule type" value="Genomic_DNA"/>
</dbReference>
<feature type="transmembrane region" description="Helical" evidence="1">
    <location>
        <begin position="184"/>
        <end position="209"/>
    </location>
</feature>
<reference evidence="3" key="1">
    <citation type="submission" date="2017-06" db="EMBL/GenBank/DDBJ databases">
        <authorList>
            <person name="Varghese N."/>
            <person name="Submissions S."/>
        </authorList>
    </citation>
    <scope>NUCLEOTIDE SEQUENCE [LARGE SCALE GENOMIC DNA]</scope>
    <source>
        <strain evidence="3">DSM 137</strain>
    </source>
</reference>
<feature type="transmembrane region" description="Helical" evidence="1">
    <location>
        <begin position="36"/>
        <end position="66"/>
    </location>
</feature>
<accession>A0A212RG52</accession>
<dbReference type="Proteomes" id="UP000198418">
    <property type="component" value="Unassembled WGS sequence"/>
</dbReference>